<keyword evidence="3" id="KW-1185">Reference proteome</keyword>
<dbReference type="GO" id="GO:0005634">
    <property type="term" value="C:nucleus"/>
    <property type="evidence" value="ECO:0007669"/>
    <property type="project" value="UniProtKB-SubCell"/>
</dbReference>
<comment type="function">
    <text evidence="1">Putative transcription activator involved in regulating light control of development.</text>
</comment>
<reference evidence="3" key="1">
    <citation type="journal article" date="2014" name="Science">
        <title>Ancient hybridizations among the ancestral genomes of bread wheat.</title>
        <authorList>
            <consortium name="International Wheat Genome Sequencing Consortium,"/>
            <person name="Marcussen T."/>
            <person name="Sandve S.R."/>
            <person name="Heier L."/>
            <person name="Spannagl M."/>
            <person name="Pfeifer M."/>
            <person name="Jakobsen K.S."/>
            <person name="Wulff B.B."/>
            <person name="Steuernagel B."/>
            <person name="Mayer K.F."/>
            <person name="Olsen O.A."/>
        </authorList>
    </citation>
    <scope>NUCLEOTIDE SEQUENCE [LARGE SCALE GENOMIC DNA]</scope>
    <source>
        <strain evidence="3">cv. AL8/78</strain>
    </source>
</reference>
<dbReference type="AlphaFoldDB" id="A0A453JKV6"/>
<keyword evidence="1" id="KW-0479">Metal-binding</keyword>
<dbReference type="Gramene" id="AET5Gv20099700.6">
    <property type="protein sequence ID" value="AET5Gv20099700.6"/>
    <property type="gene ID" value="AET5Gv20099700"/>
</dbReference>
<reference evidence="2" key="4">
    <citation type="submission" date="2019-03" db="UniProtKB">
        <authorList>
            <consortium name="EnsemblPlants"/>
        </authorList>
    </citation>
    <scope>IDENTIFICATION</scope>
</reference>
<accession>A0A453JKV6</accession>
<reference evidence="3" key="2">
    <citation type="journal article" date="2017" name="Nat. Plants">
        <title>The Aegilops tauschii genome reveals multiple impacts of transposons.</title>
        <authorList>
            <person name="Zhao G."/>
            <person name="Zou C."/>
            <person name="Li K."/>
            <person name="Wang K."/>
            <person name="Li T."/>
            <person name="Gao L."/>
            <person name="Zhang X."/>
            <person name="Wang H."/>
            <person name="Yang Z."/>
            <person name="Liu X."/>
            <person name="Jiang W."/>
            <person name="Mao L."/>
            <person name="Kong X."/>
            <person name="Jiao Y."/>
            <person name="Jia J."/>
        </authorList>
    </citation>
    <scope>NUCLEOTIDE SEQUENCE [LARGE SCALE GENOMIC DNA]</scope>
    <source>
        <strain evidence="3">cv. AL8/78</strain>
    </source>
</reference>
<proteinExistence type="inferred from homology"/>
<evidence type="ECO:0000313" key="2">
    <source>
        <dbReference type="EnsemblPlants" id="AET5Gv20099700.6"/>
    </source>
</evidence>
<comment type="similarity">
    <text evidence="1">Belongs to the FHY3/FAR1 family.</text>
</comment>
<dbReference type="PANTHER" id="PTHR31669">
    <property type="entry name" value="PROTEIN FAR1-RELATED SEQUENCE 10-RELATED"/>
    <property type="match status" value="1"/>
</dbReference>
<reference evidence="2" key="3">
    <citation type="journal article" date="2017" name="Nature">
        <title>Genome sequence of the progenitor of the wheat D genome Aegilops tauschii.</title>
        <authorList>
            <person name="Luo M.C."/>
            <person name="Gu Y.Q."/>
            <person name="Puiu D."/>
            <person name="Wang H."/>
            <person name="Twardziok S.O."/>
            <person name="Deal K.R."/>
            <person name="Huo N."/>
            <person name="Zhu T."/>
            <person name="Wang L."/>
            <person name="Wang Y."/>
            <person name="McGuire P.E."/>
            <person name="Liu S."/>
            <person name="Long H."/>
            <person name="Ramasamy R.K."/>
            <person name="Rodriguez J.C."/>
            <person name="Van S.L."/>
            <person name="Yuan L."/>
            <person name="Wang Z."/>
            <person name="Xia Z."/>
            <person name="Xiao L."/>
            <person name="Anderson O.D."/>
            <person name="Ouyang S."/>
            <person name="Liang Y."/>
            <person name="Zimin A.V."/>
            <person name="Pertea G."/>
            <person name="Qi P."/>
            <person name="Bennetzen J.L."/>
            <person name="Dai X."/>
            <person name="Dawson M.W."/>
            <person name="Muller H.G."/>
            <person name="Kugler K."/>
            <person name="Rivarola-Duarte L."/>
            <person name="Spannagl M."/>
            <person name="Mayer K.F.X."/>
            <person name="Lu F.H."/>
            <person name="Bevan M.W."/>
            <person name="Leroy P."/>
            <person name="Li P."/>
            <person name="You F.M."/>
            <person name="Sun Q."/>
            <person name="Liu Z."/>
            <person name="Lyons E."/>
            <person name="Wicker T."/>
            <person name="Salzberg S.L."/>
            <person name="Devos K.M."/>
            <person name="Dvorak J."/>
        </authorList>
    </citation>
    <scope>NUCLEOTIDE SEQUENCE [LARGE SCALE GENOMIC DNA]</scope>
    <source>
        <strain evidence="2">cv. AL8/78</strain>
    </source>
</reference>
<dbReference type="InterPro" id="IPR031052">
    <property type="entry name" value="FHY3/FAR1"/>
</dbReference>
<reference evidence="2" key="5">
    <citation type="journal article" date="2021" name="G3 (Bethesda)">
        <title>Aegilops tauschii genome assembly Aet v5.0 features greater sequence contiguity and improved annotation.</title>
        <authorList>
            <person name="Wang L."/>
            <person name="Zhu T."/>
            <person name="Rodriguez J.C."/>
            <person name="Deal K.R."/>
            <person name="Dubcovsky J."/>
            <person name="McGuire P.E."/>
            <person name="Lux T."/>
            <person name="Spannagl M."/>
            <person name="Mayer K.F.X."/>
            <person name="Baldrich P."/>
            <person name="Meyers B.C."/>
            <person name="Huo N."/>
            <person name="Gu Y.Q."/>
            <person name="Zhou H."/>
            <person name="Devos K.M."/>
            <person name="Bennetzen J.L."/>
            <person name="Unver T."/>
            <person name="Budak H."/>
            <person name="Gulick P.J."/>
            <person name="Galiba G."/>
            <person name="Kalapos B."/>
            <person name="Nelson D.R."/>
            <person name="Li P."/>
            <person name="You F.M."/>
            <person name="Luo M.C."/>
            <person name="Dvorak J."/>
        </authorList>
    </citation>
    <scope>NUCLEOTIDE SEQUENCE [LARGE SCALE GENOMIC DNA]</scope>
    <source>
        <strain evidence="2">cv. AL8/78</strain>
    </source>
</reference>
<dbReference type="GO" id="GO:0006355">
    <property type="term" value="P:regulation of DNA-templated transcription"/>
    <property type="evidence" value="ECO:0007669"/>
    <property type="project" value="UniProtKB-UniRule"/>
</dbReference>
<sequence>MEVAIEDVMPHRTHRWCKWHVLKKAKEYVGALLGKHNEFKQEFNKMVHHMVSEREFEDGRACMIEKHGLQKNTFLTQNI</sequence>
<evidence type="ECO:0000313" key="3">
    <source>
        <dbReference type="Proteomes" id="UP000015105"/>
    </source>
</evidence>
<name>A0A453JKV6_AEGTS</name>
<keyword evidence="1" id="KW-0863">Zinc-finger</keyword>
<dbReference type="PANTHER" id="PTHR31669:SF307">
    <property type="entry name" value="PROTEIN FAR1-RELATED SEQUENCE"/>
    <property type="match status" value="1"/>
</dbReference>
<keyword evidence="1" id="KW-0862">Zinc</keyword>
<keyword evidence="1" id="KW-0539">Nucleus</keyword>
<comment type="subcellular location">
    <subcellularLocation>
        <location evidence="1">Nucleus</location>
    </subcellularLocation>
</comment>
<dbReference type="GO" id="GO:0008270">
    <property type="term" value="F:zinc ion binding"/>
    <property type="evidence" value="ECO:0007669"/>
    <property type="project" value="UniProtKB-UniRule"/>
</dbReference>
<organism evidence="2 3">
    <name type="scientific">Aegilops tauschii subsp. strangulata</name>
    <name type="common">Goatgrass</name>
    <dbReference type="NCBI Taxonomy" id="200361"/>
    <lineage>
        <taxon>Eukaryota</taxon>
        <taxon>Viridiplantae</taxon>
        <taxon>Streptophyta</taxon>
        <taxon>Embryophyta</taxon>
        <taxon>Tracheophyta</taxon>
        <taxon>Spermatophyta</taxon>
        <taxon>Magnoliopsida</taxon>
        <taxon>Liliopsida</taxon>
        <taxon>Poales</taxon>
        <taxon>Poaceae</taxon>
        <taxon>BOP clade</taxon>
        <taxon>Pooideae</taxon>
        <taxon>Triticodae</taxon>
        <taxon>Triticeae</taxon>
        <taxon>Triticinae</taxon>
        <taxon>Aegilops</taxon>
    </lineage>
</organism>
<dbReference type="Proteomes" id="UP000015105">
    <property type="component" value="Chromosome 5D"/>
</dbReference>
<evidence type="ECO:0000256" key="1">
    <source>
        <dbReference type="RuleBase" id="RU367018"/>
    </source>
</evidence>
<dbReference type="EnsemblPlants" id="AET5Gv20099700.6">
    <property type="protein sequence ID" value="AET5Gv20099700.6"/>
    <property type="gene ID" value="AET5Gv20099700"/>
</dbReference>
<protein>
    <recommendedName>
        <fullName evidence="1">Protein FAR1-RELATED SEQUENCE</fullName>
    </recommendedName>
</protein>